<dbReference type="EMBL" id="JBHSYM010000080">
    <property type="protein sequence ID" value="MFC7016484.1"/>
    <property type="molecule type" value="Genomic_DNA"/>
</dbReference>
<evidence type="ECO:0000313" key="2">
    <source>
        <dbReference type="EMBL" id="MFC7016484.1"/>
    </source>
</evidence>
<feature type="signal peptide" evidence="1">
    <location>
        <begin position="1"/>
        <end position="27"/>
    </location>
</feature>
<evidence type="ECO:0000313" key="3">
    <source>
        <dbReference type="Proteomes" id="UP001596409"/>
    </source>
</evidence>
<evidence type="ECO:0000256" key="1">
    <source>
        <dbReference type="SAM" id="SignalP"/>
    </source>
</evidence>
<sequence length="92" mass="9239">MFKSKKFAAVAGVVGGFALIGAGAVQAVGAEGHGACGKDSKGNVRCVQVREYQLPADNRGKVRIDNDSKLACSGSGGEVACVNGAVVRGEKS</sequence>
<gene>
    <name evidence="2" type="ORF">ACFQMH_33300</name>
</gene>
<protein>
    <recommendedName>
        <fullName evidence="4">Secreted protein</fullName>
    </recommendedName>
</protein>
<reference evidence="3" key="1">
    <citation type="journal article" date="2019" name="Int. J. Syst. Evol. Microbiol.">
        <title>The Global Catalogue of Microorganisms (GCM) 10K type strain sequencing project: providing services to taxonomists for standard genome sequencing and annotation.</title>
        <authorList>
            <consortium name="The Broad Institute Genomics Platform"/>
            <consortium name="The Broad Institute Genome Sequencing Center for Infectious Disease"/>
            <person name="Wu L."/>
            <person name="Ma J."/>
        </authorList>
    </citation>
    <scope>NUCLEOTIDE SEQUENCE [LARGE SCALE GENOMIC DNA]</scope>
    <source>
        <strain evidence="3">JCM 4855</strain>
    </source>
</reference>
<feature type="chain" id="PRO_5045378684" description="Secreted protein" evidence="1">
    <location>
        <begin position="28"/>
        <end position="92"/>
    </location>
</feature>
<dbReference type="Proteomes" id="UP001596409">
    <property type="component" value="Unassembled WGS sequence"/>
</dbReference>
<organism evidence="2 3">
    <name type="scientific">Streptomyces viridiviolaceus</name>
    <dbReference type="NCBI Taxonomy" id="68282"/>
    <lineage>
        <taxon>Bacteria</taxon>
        <taxon>Bacillati</taxon>
        <taxon>Actinomycetota</taxon>
        <taxon>Actinomycetes</taxon>
        <taxon>Kitasatosporales</taxon>
        <taxon>Streptomycetaceae</taxon>
        <taxon>Streptomyces</taxon>
    </lineage>
</organism>
<name>A0ABW2E8I6_9ACTN</name>
<keyword evidence="3" id="KW-1185">Reference proteome</keyword>
<dbReference type="RefSeq" id="WP_189869326.1">
    <property type="nucleotide sequence ID" value="NZ_BMWA01000003.1"/>
</dbReference>
<proteinExistence type="predicted"/>
<comment type="caution">
    <text evidence="2">The sequence shown here is derived from an EMBL/GenBank/DDBJ whole genome shotgun (WGS) entry which is preliminary data.</text>
</comment>
<accession>A0ABW2E8I6</accession>
<keyword evidence="1" id="KW-0732">Signal</keyword>
<evidence type="ECO:0008006" key="4">
    <source>
        <dbReference type="Google" id="ProtNLM"/>
    </source>
</evidence>